<comment type="subcellular location">
    <subcellularLocation>
        <location evidence="1 9">Cytoplasm</location>
    </subcellularLocation>
</comment>
<feature type="binding site" evidence="9">
    <location>
        <begin position="43"/>
        <end position="44"/>
    </location>
    <ligand>
        <name>FMN</name>
        <dbReference type="ChEBI" id="CHEBI:58210"/>
    </ligand>
</feature>
<dbReference type="HAMAP" id="MF_00224">
    <property type="entry name" value="DHO_dh_type1"/>
    <property type="match status" value="1"/>
</dbReference>
<evidence type="ECO:0000313" key="12">
    <source>
        <dbReference type="Proteomes" id="UP000255265"/>
    </source>
</evidence>
<gene>
    <name evidence="9" type="primary">pyrD</name>
    <name evidence="11" type="ORF">DFR41_106283</name>
</gene>
<keyword evidence="6 9" id="KW-0288">FMN</keyword>
<comment type="caution">
    <text evidence="9">Lacks conserved residue(s) required for the propagation of feature annotation.</text>
</comment>
<feature type="binding site" evidence="9">
    <location>
        <position position="214"/>
    </location>
    <ligand>
        <name>FMN</name>
        <dbReference type="ChEBI" id="CHEBI:58210"/>
    </ligand>
</feature>
<dbReference type="UniPathway" id="UPA00070"/>
<dbReference type="SUPFAM" id="SSF51395">
    <property type="entry name" value="FMN-linked oxidoreductases"/>
    <property type="match status" value="1"/>
</dbReference>
<feature type="binding site" evidence="9">
    <location>
        <begin position="189"/>
        <end position="190"/>
    </location>
    <ligand>
        <name>substrate</name>
    </ligand>
</feature>
<feature type="active site" description="Nucleophile" evidence="9">
    <location>
        <position position="127"/>
    </location>
</feature>
<dbReference type="InterPro" id="IPR012135">
    <property type="entry name" value="Dihydroorotate_DH_1_2"/>
</dbReference>
<comment type="caution">
    <text evidence="11">The sequence shown here is derived from an EMBL/GenBank/DDBJ whole genome shotgun (WGS) entry which is preliminary data.</text>
</comment>
<keyword evidence="7 9" id="KW-0665">Pyrimidine biosynthesis</keyword>
<feature type="binding site" evidence="9">
    <location>
        <position position="43"/>
    </location>
    <ligand>
        <name>substrate</name>
    </ligand>
</feature>
<dbReference type="InterPro" id="IPR050074">
    <property type="entry name" value="DHO_dehydrogenase"/>
</dbReference>
<reference evidence="11 12" key="1">
    <citation type="submission" date="2018-07" db="EMBL/GenBank/DDBJ databases">
        <title>Genomic Encyclopedia of Type Strains, Phase IV (KMG-IV): sequencing the most valuable type-strain genomes for metagenomic binning, comparative biology and taxonomic classification.</title>
        <authorList>
            <person name="Goeker M."/>
        </authorList>
    </citation>
    <scope>NUCLEOTIDE SEQUENCE [LARGE SCALE GENOMIC DNA]</scope>
    <source>
        <strain evidence="11 12">DSM 21352</strain>
    </source>
</reference>
<dbReference type="Proteomes" id="UP000255265">
    <property type="component" value="Unassembled WGS sequence"/>
</dbReference>
<dbReference type="GO" id="GO:0006207">
    <property type="term" value="P:'de novo' pyrimidine nucleobase biosynthetic process"/>
    <property type="evidence" value="ECO:0007669"/>
    <property type="project" value="InterPro"/>
</dbReference>
<sequence length="316" mass="32418">MADLSVRIGSLALRNPVMPASGCFAVEYQEALDLGALGALVIKSVTPKTRVGNPTPRVAEVQGGLLNSIGIPSKGLDAFVRDVLPAYPGFGTPVVVSLSADTVAEFAAAVQVLSRPGVAAIEANISCPNLEADGLAFAMQARSTHDAIAAMRRATPLPLWAKLTPNAGDVAAIARAAEAAGADAVVMGNTALGMAIDVHTRRPRLGNGMGGLSGPALKPVTLRMTYQCARAVRIPVIGCGGIASAEDAVEYLLAGATAVQVGTASFLDPGAMRRIVDGLHDYCAAQGVARVAELTGAVEMEGEEQRNWRAQAAAWA</sequence>
<keyword evidence="12" id="KW-1185">Reference proteome</keyword>
<dbReference type="InterPro" id="IPR049622">
    <property type="entry name" value="Dihydroorotate_DH_I"/>
</dbReference>
<dbReference type="NCBIfam" id="TIGR01037">
    <property type="entry name" value="pyrD_sub1_fam"/>
    <property type="match status" value="1"/>
</dbReference>
<dbReference type="PANTHER" id="PTHR48109:SF1">
    <property type="entry name" value="DIHYDROOROTATE DEHYDROGENASE (FUMARATE)"/>
    <property type="match status" value="1"/>
</dbReference>
<dbReference type="OrthoDB" id="9794954at2"/>
<dbReference type="GO" id="GO:0004152">
    <property type="term" value="F:dihydroorotate dehydrogenase activity"/>
    <property type="evidence" value="ECO:0007669"/>
    <property type="project" value="UniProtKB-UniRule"/>
</dbReference>
<dbReference type="GO" id="GO:0005737">
    <property type="term" value="C:cytoplasm"/>
    <property type="evidence" value="ECO:0007669"/>
    <property type="project" value="UniProtKB-SubCell"/>
</dbReference>
<keyword evidence="5 9" id="KW-0285">Flavoprotein</keyword>
<dbReference type="AlphaFoldDB" id="A0A370FCW8"/>
<dbReference type="RefSeq" id="WP_114803584.1">
    <property type="nucleotide sequence ID" value="NZ_QQAV01000006.1"/>
</dbReference>
<dbReference type="NCBIfam" id="NF005574">
    <property type="entry name" value="PRK07259.1"/>
    <property type="match status" value="1"/>
</dbReference>
<dbReference type="GO" id="GO:0044205">
    <property type="term" value="P:'de novo' UMP biosynthetic process"/>
    <property type="evidence" value="ECO:0007669"/>
    <property type="project" value="UniProtKB-UniRule"/>
</dbReference>
<evidence type="ECO:0000313" key="11">
    <source>
        <dbReference type="EMBL" id="RDI23576.1"/>
    </source>
</evidence>
<evidence type="ECO:0000259" key="10">
    <source>
        <dbReference type="Pfam" id="PF01180"/>
    </source>
</evidence>
<feature type="binding site" evidence="9">
    <location>
        <position position="124"/>
    </location>
    <ligand>
        <name>substrate</name>
    </ligand>
</feature>
<proteinExistence type="inferred from homology"/>
<dbReference type="PROSITE" id="PS00912">
    <property type="entry name" value="DHODEHASE_2"/>
    <property type="match status" value="1"/>
</dbReference>
<accession>A0A370FCW8</accession>
<comment type="pathway">
    <text evidence="2 9">Pyrimidine metabolism; UMP biosynthesis via de novo pathway.</text>
</comment>
<protein>
    <recommendedName>
        <fullName evidence="9">Dihydroorotate dehydrogenase</fullName>
        <shortName evidence="9">DHOD</shortName>
        <shortName evidence="9">DHODase</shortName>
        <shortName evidence="9">DHOdehase</shortName>
        <ecNumber evidence="9">1.3.-.-</ecNumber>
    </recommendedName>
</protein>
<dbReference type="InterPro" id="IPR001295">
    <property type="entry name" value="Dihydroorotate_DH_CS"/>
</dbReference>
<evidence type="ECO:0000256" key="6">
    <source>
        <dbReference type="ARBA" id="ARBA00022643"/>
    </source>
</evidence>
<feature type="domain" description="Dihydroorotate dehydrogenase catalytic" evidence="10">
    <location>
        <begin position="4"/>
        <end position="281"/>
    </location>
</feature>
<evidence type="ECO:0000256" key="9">
    <source>
        <dbReference type="HAMAP-Rule" id="MF_00224"/>
    </source>
</evidence>
<evidence type="ECO:0000256" key="4">
    <source>
        <dbReference type="ARBA" id="ARBA00022490"/>
    </source>
</evidence>
<comment type="similarity">
    <text evidence="3 9">Belongs to the dihydroorotate dehydrogenase family. Type 1 subfamily.</text>
</comment>
<feature type="binding site" evidence="9">
    <location>
        <position position="162"/>
    </location>
    <ligand>
        <name>FMN</name>
        <dbReference type="ChEBI" id="CHEBI:58210"/>
    </ligand>
</feature>
<evidence type="ECO:0000256" key="1">
    <source>
        <dbReference type="ARBA" id="ARBA00004496"/>
    </source>
</evidence>
<feature type="binding site" evidence="9">
    <location>
        <begin position="67"/>
        <end position="71"/>
    </location>
    <ligand>
        <name>substrate</name>
    </ligand>
</feature>
<dbReference type="EMBL" id="QQAV01000006">
    <property type="protein sequence ID" value="RDI23576.1"/>
    <property type="molecule type" value="Genomic_DNA"/>
</dbReference>
<evidence type="ECO:0000256" key="2">
    <source>
        <dbReference type="ARBA" id="ARBA00004725"/>
    </source>
</evidence>
<evidence type="ECO:0000256" key="5">
    <source>
        <dbReference type="ARBA" id="ARBA00022630"/>
    </source>
</evidence>
<dbReference type="Gene3D" id="3.20.20.70">
    <property type="entry name" value="Aldolase class I"/>
    <property type="match status" value="1"/>
</dbReference>
<dbReference type="InterPro" id="IPR013785">
    <property type="entry name" value="Aldolase_TIM"/>
</dbReference>
<evidence type="ECO:0000256" key="3">
    <source>
        <dbReference type="ARBA" id="ARBA00008008"/>
    </source>
</evidence>
<dbReference type="InterPro" id="IPR033888">
    <property type="entry name" value="DHOD_1B"/>
</dbReference>
<feature type="binding site" evidence="9">
    <location>
        <position position="21"/>
    </location>
    <ligand>
        <name>FMN</name>
        <dbReference type="ChEBI" id="CHEBI:58210"/>
    </ligand>
</feature>
<dbReference type="EC" id="1.3.-.-" evidence="9"/>
<dbReference type="InterPro" id="IPR005720">
    <property type="entry name" value="Dihydroorotate_DH_cat"/>
</dbReference>
<name>A0A370FCW8_9BURK</name>
<dbReference type="PIRSF" id="PIRSF000164">
    <property type="entry name" value="DHO_oxidase"/>
    <property type="match status" value="1"/>
</dbReference>
<dbReference type="PANTHER" id="PTHR48109">
    <property type="entry name" value="DIHYDROOROTATE DEHYDROGENASE (QUINONE), MITOCHONDRIAL-RELATED"/>
    <property type="match status" value="1"/>
</dbReference>
<keyword evidence="4 9" id="KW-0963">Cytoplasm</keyword>
<feature type="binding site" evidence="9">
    <location>
        <begin position="262"/>
        <end position="263"/>
    </location>
    <ligand>
        <name>FMN</name>
        <dbReference type="ChEBI" id="CHEBI:58210"/>
    </ligand>
</feature>
<feature type="binding site" evidence="9">
    <location>
        <begin position="240"/>
        <end position="241"/>
    </location>
    <ligand>
        <name>FMN</name>
        <dbReference type="ChEBI" id="CHEBI:58210"/>
    </ligand>
</feature>
<comment type="catalytic activity">
    <reaction evidence="9">
        <text>(S)-dihydroorotate + A = orotate + AH2</text>
        <dbReference type="Rhea" id="RHEA:18073"/>
        <dbReference type="ChEBI" id="CHEBI:13193"/>
        <dbReference type="ChEBI" id="CHEBI:17499"/>
        <dbReference type="ChEBI" id="CHEBI:30839"/>
        <dbReference type="ChEBI" id="CHEBI:30864"/>
    </reaction>
</comment>
<organism evidence="11 12">
    <name type="scientific">Pseudacidovorax intermedius</name>
    <dbReference type="NCBI Taxonomy" id="433924"/>
    <lineage>
        <taxon>Bacteria</taxon>
        <taxon>Pseudomonadati</taxon>
        <taxon>Pseudomonadota</taxon>
        <taxon>Betaproteobacteria</taxon>
        <taxon>Burkholderiales</taxon>
        <taxon>Comamonadaceae</taxon>
        <taxon>Pseudacidovorax</taxon>
    </lineage>
</organism>
<comment type="cofactor">
    <cofactor evidence="9">
        <name>FMN</name>
        <dbReference type="ChEBI" id="CHEBI:58210"/>
    </cofactor>
    <text evidence="9">Binds 1 FMN per subunit.</text>
</comment>
<evidence type="ECO:0000256" key="7">
    <source>
        <dbReference type="ARBA" id="ARBA00022975"/>
    </source>
</evidence>
<dbReference type="InterPro" id="IPR024920">
    <property type="entry name" value="Dihydroorotate_DH_1"/>
</dbReference>
<evidence type="ECO:0000256" key="8">
    <source>
        <dbReference type="ARBA" id="ARBA00023002"/>
    </source>
</evidence>
<feature type="binding site" evidence="9">
    <location>
        <position position="124"/>
    </location>
    <ligand>
        <name>FMN</name>
        <dbReference type="ChEBI" id="CHEBI:58210"/>
    </ligand>
</feature>
<dbReference type="CDD" id="cd04740">
    <property type="entry name" value="DHOD_1B_like"/>
    <property type="match status" value="1"/>
</dbReference>
<keyword evidence="8 9" id="KW-0560">Oxidoreductase</keyword>
<dbReference type="Pfam" id="PF01180">
    <property type="entry name" value="DHO_dh"/>
    <property type="match status" value="1"/>
</dbReference>
<dbReference type="PROSITE" id="PS00911">
    <property type="entry name" value="DHODEHASE_1"/>
    <property type="match status" value="1"/>
</dbReference>
<dbReference type="STRING" id="433924.NS331_16835"/>
<comment type="function">
    <text evidence="9">Catalyzes the conversion of dihydroorotate to orotate.</text>
</comment>